<evidence type="ECO:0000256" key="8">
    <source>
        <dbReference type="ARBA" id="ARBA00023102"/>
    </source>
</evidence>
<keyword evidence="8" id="KW-0368">Histidine biosynthesis</keyword>
<keyword evidence="2" id="KW-0554">One-carbon metabolism</keyword>
<evidence type="ECO:0000256" key="9">
    <source>
        <dbReference type="ARBA" id="ARBA00023167"/>
    </source>
</evidence>
<gene>
    <name evidence="14" type="ORF">E1263_36585</name>
</gene>
<dbReference type="Pfam" id="PF02882">
    <property type="entry name" value="THF_DHG_CYH_C"/>
    <property type="match status" value="1"/>
</dbReference>
<dbReference type="InterPro" id="IPR036291">
    <property type="entry name" value="NAD(P)-bd_dom_sf"/>
</dbReference>
<feature type="domain" description="Tetrahydrofolate dehydrogenase/cyclohydrolase catalytic" evidence="12">
    <location>
        <begin position="24"/>
        <end position="99"/>
    </location>
</feature>
<reference evidence="14 15" key="1">
    <citation type="submission" date="2019-03" db="EMBL/GenBank/DDBJ databases">
        <title>Draft genome sequences of novel Actinobacteria.</title>
        <authorList>
            <person name="Sahin N."/>
            <person name="Ay H."/>
            <person name="Saygin H."/>
        </authorList>
    </citation>
    <scope>NUCLEOTIDE SEQUENCE [LARGE SCALE GENOMIC DNA]</scope>
    <source>
        <strain evidence="14 15">JCM 13523</strain>
    </source>
</reference>
<keyword evidence="10" id="KW-0511">Multifunctional enzyme</keyword>
<evidence type="ECO:0000313" key="15">
    <source>
        <dbReference type="Proteomes" id="UP000295124"/>
    </source>
</evidence>
<dbReference type="Proteomes" id="UP000295124">
    <property type="component" value="Unassembled WGS sequence"/>
</dbReference>
<evidence type="ECO:0000313" key="14">
    <source>
        <dbReference type="EMBL" id="TDD46415.1"/>
    </source>
</evidence>
<evidence type="ECO:0000256" key="3">
    <source>
        <dbReference type="ARBA" id="ARBA00022605"/>
    </source>
</evidence>
<dbReference type="PRINTS" id="PR00085">
    <property type="entry name" value="THFDHDRGNASE"/>
</dbReference>
<sequence>MHRQVAVIRFAAEPTDPSVWQRRMEASRVSAEQKVRAFSHLGFGVDHQVLPGHTSAADFAALIDAHSNDPATSAIIVQYPPPPHLTALVQRMAPAKDIDGLLGDRSPQLACATADGISRVVRPYAQDNPRIAVVGGQGFVGSGVVRLLQQDGLRVESLDAGDDLRRVRQADIVVSATGQPHILTDEHIRPHHRLVVDSGFMPQPDGSIAGDIAPSAQQIPQHITPVPGGIGPTEMAVLMDRVVRQEADPGLRPWTVEAAPYRNRAELAALGNLPAAARAIQPGQATAQPAVEADTRRATGARAQGLAGSGSRHPGETGPGHGNLSR</sequence>
<dbReference type="InterPro" id="IPR020631">
    <property type="entry name" value="THF_DH/CycHdrlase_NAD-bd_dom"/>
</dbReference>
<dbReference type="InterPro" id="IPR000672">
    <property type="entry name" value="THF_DH/CycHdrlase"/>
</dbReference>
<evidence type="ECO:0000256" key="10">
    <source>
        <dbReference type="ARBA" id="ARBA00023268"/>
    </source>
</evidence>
<accession>A0A4R4YMY6</accession>
<keyword evidence="5 14" id="KW-0378">Hydrolase</keyword>
<evidence type="ECO:0000256" key="6">
    <source>
        <dbReference type="ARBA" id="ARBA00022857"/>
    </source>
</evidence>
<comment type="caution">
    <text evidence="14">The sequence shown here is derived from an EMBL/GenBank/DDBJ whole genome shotgun (WGS) entry which is preliminary data.</text>
</comment>
<dbReference type="InterPro" id="IPR020630">
    <property type="entry name" value="THF_DH/CycHdrlase_cat_dom"/>
</dbReference>
<keyword evidence="9" id="KW-0486">Methionine biosynthesis</keyword>
<dbReference type="InterPro" id="IPR046346">
    <property type="entry name" value="Aminoacid_DH-like_N_sf"/>
</dbReference>
<dbReference type="GO" id="GO:0006164">
    <property type="term" value="P:purine nucleotide biosynthetic process"/>
    <property type="evidence" value="ECO:0007669"/>
    <property type="project" value="UniProtKB-KW"/>
</dbReference>
<dbReference type="SUPFAM" id="SSF51735">
    <property type="entry name" value="NAD(P)-binding Rossmann-fold domains"/>
    <property type="match status" value="1"/>
</dbReference>
<feature type="region of interest" description="Disordered" evidence="11">
    <location>
        <begin position="282"/>
        <end position="326"/>
    </location>
</feature>
<keyword evidence="4" id="KW-0658">Purine biosynthesis</keyword>
<dbReference type="AlphaFoldDB" id="A0A4R4YMY6"/>
<keyword evidence="6" id="KW-0521">NADP</keyword>
<evidence type="ECO:0000256" key="1">
    <source>
        <dbReference type="ARBA" id="ARBA00004777"/>
    </source>
</evidence>
<dbReference type="Pfam" id="PF00763">
    <property type="entry name" value="THF_DHG_CYH"/>
    <property type="match status" value="1"/>
</dbReference>
<organism evidence="14 15">
    <name type="scientific">Kribbella antibiotica</name>
    <dbReference type="NCBI Taxonomy" id="190195"/>
    <lineage>
        <taxon>Bacteria</taxon>
        <taxon>Bacillati</taxon>
        <taxon>Actinomycetota</taxon>
        <taxon>Actinomycetes</taxon>
        <taxon>Propionibacteriales</taxon>
        <taxon>Kribbellaceae</taxon>
        <taxon>Kribbella</taxon>
    </lineage>
</organism>
<evidence type="ECO:0000256" key="5">
    <source>
        <dbReference type="ARBA" id="ARBA00022801"/>
    </source>
</evidence>
<name>A0A4R4YMY6_9ACTN</name>
<evidence type="ECO:0000259" key="13">
    <source>
        <dbReference type="Pfam" id="PF02882"/>
    </source>
</evidence>
<dbReference type="SUPFAM" id="SSF53223">
    <property type="entry name" value="Aminoacid dehydrogenase-like, N-terminal domain"/>
    <property type="match status" value="1"/>
</dbReference>
<dbReference type="Gene3D" id="3.40.50.10860">
    <property type="entry name" value="Leucine Dehydrogenase, chain A, domain 1"/>
    <property type="match status" value="1"/>
</dbReference>
<evidence type="ECO:0000256" key="4">
    <source>
        <dbReference type="ARBA" id="ARBA00022755"/>
    </source>
</evidence>
<dbReference type="PANTHER" id="PTHR48099">
    <property type="entry name" value="C-1-TETRAHYDROFOLATE SYNTHASE, CYTOPLASMIC-RELATED"/>
    <property type="match status" value="1"/>
</dbReference>
<feature type="domain" description="Tetrahydrofolate dehydrogenase/cyclohydrolase NAD(P)-binding" evidence="13">
    <location>
        <begin position="112"/>
        <end position="245"/>
    </location>
</feature>
<dbReference type="GO" id="GO:0035999">
    <property type="term" value="P:tetrahydrofolate interconversion"/>
    <property type="evidence" value="ECO:0007669"/>
    <property type="project" value="TreeGrafter"/>
</dbReference>
<dbReference type="GO" id="GO:0004477">
    <property type="term" value="F:methenyltetrahydrofolate cyclohydrolase activity"/>
    <property type="evidence" value="ECO:0007669"/>
    <property type="project" value="TreeGrafter"/>
</dbReference>
<proteinExistence type="predicted"/>
<keyword evidence="7" id="KW-0560">Oxidoreductase</keyword>
<evidence type="ECO:0000259" key="12">
    <source>
        <dbReference type="Pfam" id="PF00763"/>
    </source>
</evidence>
<keyword evidence="15" id="KW-1185">Reference proteome</keyword>
<dbReference type="EMBL" id="SMKX01000174">
    <property type="protein sequence ID" value="TDD46415.1"/>
    <property type="molecule type" value="Genomic_DNA"/>
</dbReference>
<dbReference type="GO" id="GO:0005829">
    <property type="term" value="C:cytosol"/>
    <property type="evidence" value="ECO:0007669"/>
    <property type="project" value="TreeGrafter"/>
</dbReference>
<dbReference type="GO" id="GO:0004488">
    <property type="term" value="F:methylenetetrahydrofolate dehydrogenase (NADP+) activity"/>
    <property type="evidence" value="ECO:0007669"/>
    <property type="project" value="InterPro"/>
</dbReference>
<comment type="pathway">
    <text evidence="1">One-carbon metabolism; tetrahydrofolate interconversion.</text>
</comment>
<feature type="compositionally biased region" description="Gly residues" evidence="11">
    <location>
        <begin position="317"/>
        <end position="326"/>
    </location>
</feature>
<keyword evidence="3" id="KW-0028">Amino-acid biosynthesis</keyword>
<dbReference type="Gene3D" id="3.40.50.720">
    <property type="entry name" value="NAD(P)-binding Rossmann-like Domain"/>
    <property type="match status" value="1"/>
</dbReference>
<evidence type="ECO:0000256" key="11">
    <source>
        <dbReference type="SAM" id="MobiDB-lite"/>
    </source>
</evidence>
<evidence type="ECO:0000256" key="2">
    <source>
        <dbReference type="ARBA" id="ARBA00022563"/>
    </source>
</evidence>
<dbReference type="PANTHER" id="PTHR48099:SF5">
    <property type="entry name" value="C-1-TETRAHYDROFOLATE SYNTHASE, CYTOPLASMIC"/>
    <property type="match status" value="1"/>
</dbReference>
<protein>
    <submittedName>
        <fullName evidence="14">Bifunctional 5,10-methylenetetrahydrofolate dehydrogenase/5,10-methenyltetrahydrofolate cyclohydrolase</fullName>
    </submittedName>
</protein>
<dbReference type="GO" id="GO:0000105">
    <property type="term" value="P:L-histidine biosynthetic process"/>
    <property type="evidence" value="ECO:0007669"/>
    <property type="project" value="UniProtKB-KW"/>
</dbReference>
<dbReference type="OrthoDB" id="9803580at2"/>
<dbReference type="GO" id="GO:0009086">
    <property type="term" value="P:methionine biosynthetic process"/>
    <property type="evidence" value="ECO:0007669"/>
    <property type="project" value="UniProtKB-KW"/>
</dbReference>
<evidence type="ECO:0000256" key="7">
    <source>
        <dbReference type="ARBA" id="ARBA00023002"/>
    </source>
</evidence>